<name>A0A2D2ALI2_9PAPI</name>
<keyword evidence="12 16" id="KW-0804">Transcription</keyword>
<keyword evidence="5 16" id="KW-1090">Inhibition of host innate immune response by virus</keyword>
<evidence type="ECO:0000256" key="9">
    <source>
        <dbReference type="ARBA" id="ARBA00023015"/>
    </source>
</evidence>
<comment type="caution">
    <text evidence="16">Lacks conserved residue(s) required for the propagation of feature annotation.</text>
</comment>
<keyword evidence="3 16" id="KW-1048">Host nucleus</keyword>
<evidence type="ECO:0000256" key="12">
    <source>
        <dbReference type="ARBA" id="ARBA00023163"/>
    </source>
</evidence>
<feature type="zinc finger region" evidence="16">
    <location>
        <begin position="100"/>
        <end position="136"/>
    </location>
</feature>
<dbReference type="SUPFAM" id="SSF161229">
    <property type="entry name" value="E6 C-terminal domain-like"/>
    <property type="match status" value="2"/>
</dbReference>
<keyword evidence="7 16" id="KW-0863">Zinc-finger</keyword>
<keyword evidence="8 16" id="KW-0862">Zinc</keyword>
<dbReference type="InterPro" id="IPR038575">
    <property type="entry name" value="E6_sf"/>
</dbReference>
<evidence type="ECO:0000256" key="8">
    <source>
        <dbReference type="ARBA" id="ARBA00022833"/>
    </source>
</evidence>
<dbReference type="GO" id="GO:0039502">
    <property type="term" value="P:symbiont-mediated suppression of host type I interferon-mediated signaling pathway"/>
    <property type="evidence" value="ECO:0007669"/>
    <property type="project" value="UniProtKB-UniRule"/>
</dbReference>
<dbReference type="Pfam" id="PF00518">
    <property type="entry name" value="E6"/>
    <property type="match status" value="1"/>
</dbReference>
<evidence type="ECO:0000256" key="6">
    <source>
        <dbReference type="ARBA" id="ARBA00022723"/>
    </source>
</evidence>
<protein>
    <recommendedName>
        <fullName evidence="16 17">Protein E6</fullName>
    </recommendedName>
</protein>
<evidence type="ECO:0000256" key="11">
    <source>
        <dbReference type="ARBA" id="ARBA00023159"/>
    </source>
</evidence>
<dbReference type="GO" id="GO:0030430">
    <property type="term" value="C:host cell cytoplasm"/>
    <property type="evidence" value="ECO:0007669"/>
    <property type="project" value="UniProtKB-SubCell"/>
</dbReference>
<keyword evidence="13 16" id="KW-1035">Host cytoplasm</keyword>
<keyword evidence="14 16" id="KW-0899">Viral immunoevasion</keyword>
<dbReference type="GO" id="GO:0006355">
    <property type="term" value="P:regulation of DNA-templated transcription"/>
    <property type="evidence" value="ECO:0007669"/>
    <property type="project" value="UniProtKB-UniRule"/>
</dbReference>
<keyword evidence="2 16" id="KW-0244">Early protein</keyword>
<comment type="function">
    <text evidence="16">Plays a major role in the induction and maintenance of cellular transformation. E6 associates with host UBE3A/E6-AP ubiquitin-protein ligase and modulates its activity. Protects host keratinocytes from apoptosis by mediating the degradation of host BAK1. May also inhibit host immune response.</text>
</comment>
<dbReference type="GO" id="GO:0008270">
    <property type="term" value="F:zinc ion binding"/>
    <property type="evidence" value="ECO:0007669"/>
    <property type="project" value="UniProtKB-KW"/>
</dbReference>
<evidence type="ECO:0000313" key="18">
    <source>
        <dbReference type="EMBL" id="ATQ38324.1"/>
    </source>
</evidence>
<keyword evidence="15 16" id="KW-1119">Modulation of host cell apoptosis by virus</keyword>
<evidence type="ECO:0000256" key="15">
    <source>
        <dbReference type="ARBA" id="ARBA00023323"/>
    </source>
</evidence>
<comment type="subunit">
    <text evidence="16">Forms homodimers. Interacts with ubiquitin-protein ligase UBE3A/E6-AP; this interaction stimulates UBE3A ubiquitin activity. Interacts with host BAK1.</text>
</comment>
<evidence type="ECO:0000256" key="7">
    <source>
        <dbReference type="ARBA" id="ARBA00022771"/>
    </source>
</evidence>
<evidence type="ECO:0000256" key="3">
    <source>
        <dbReference type="ARBA" id="ARBA00022562"/>
    </source>
</evidence>
<organism evidence="18">
    <name type="scientific">Gammapapillomavirus 9</name>
    <dbReference type="NCBI Taxonomy" id="1175851"/>
    <lineage>
        <taxon>Viruses</taxon>
        <taxon>Monodnaviria</taxon>
        <taxon>Shotokuvirae</taxon>
        <taxon>Cossaviricota</taxon>
        <taxon>Papovaviricetes</taxon>
        <taxon>Zurhausenvirales</taxon>
        <taxon>Papillomaviridae</taxon>
        <taxon>Firstpapillomavirinae</taxon>
        <taxon>Gammapapillomavirus</taxon>
    </lineage>
</organism>
<dbReference type="Proteomes" id="UP000290130">
    <property type="component" value="Genome"/>
</dbReference>
<evidence type="ECO:0000256" key="13">
    <source>
        <dbReference type="ARBA" id="ARBA00023200"/>
    </source>
</evidence>
<dbReference type="GO" id="GO:0039648">
    <property type="term" value="P:symbiont-mediated perturbation of host ubiquitin-like protein modification"/>
    <property type="evidence" value="ECO:0007669"/>
    <property type="project" value="UniProtKB-UniRule"/>
</dbReference>
<evidence type="ECO:0000256" key="14">
    <source>
        <dbReference type="ARBA" id="ARBA00023280"/>
    </source>
</evidence>
<reference evidence="18" key="1">
    <citation type="journal article" date="2018" name="MSphere">
        <title>Metagenomic Discovery of 83 New Human Papillomavirus Types in Patients with Immunodeficiency.</title>
        <authorList>
            <person name="Pastrana D.V."/>
            <person name="Peretti A."/>
            <person name="Welch N.L."/>
            <person name="Borgogna C."/>
            <person name="Olivero C."/>
            <person name="Badolato R."/>
            <person name="Notarangelo L.D."/>
            <person name="Gariglio M."/>
            <person name="FitzGerald P.C."/>
            <person name="McIntosh C.E."/>
            <person name="Reeves J."/>
            <person name="Starrett G.J."/>
            <person name="Bliskovsky V."/>
            <person name="Velez D."/>
            <person name="Brownell I."/>
            <person name="Yarchoan R."/>
            <person name="Wyvill K.M."/>
            <person name="Uldrick T.S."/>
            <person name="Maldarelli F."/>
            <person name="Lisco A."/>
            <person name="Sereti I."/>
            <person name="Gonzalez C.M."/>
            <person name="Androphy E.J."/>
            <person name="McBride A.A."/>
            <person name="Van Doorslaer K."/>
            <person name="Garcia F."/>
            <person name="Dvoretzky I."/>
            <person name="Liu J.S."/>
            <person name="Han J."/>
            <person name="Murphy P.M."/>
            <person name="McDermott D.H."/>
            <person name="Buck C.B."/>
        </authorList>
    </citation>
    <scope>NUCLEOTIDE SEQUENCE</scope>
    <source>
        <strain evidence="18">Gamma09_w27c39c</strain>
    </source>
</reference>
<evidence type="ECO:0000256" key="2">
    <source>
        <dbReference type="ARBA" id="ARBA00022518"/>
    </source>
</evidence>
<dbReference type="InterPro" id="IPR001334">
    <property type="entry name" value="E6"/>
</dbReference>
<comment type="similarity">
    <text evidence="1 16 17">Belongs to the papillomaviridae E6 protein family.</text>
</comment>
<evidence type="ECO:0000256" key="4">
    <source>
        <dbReference type="ARBA" id="ARBA00022581"/>
    </source>
</evidence>
<dbReference type="GO" id="GO:0052170">
    <property type="term" value="P:symbiont-mediated suppression of host innate immune response"/>
    <property type="evidence" value="ECO:0007669"/>
    <property type="project" value="UniProtKB-KW"/>
</dbReference>
<dbReference type="GO" id="GO:0003677">
    <property type="term" value="F:DNA binding"/>
    <property type="evidence" value="ECO:0007669"/>
    <property type="project" value="UniProtKB-UniRule"/>
</dbReference>
<feature type="zinc finger region" evidence="16">
    <location>
        <begin position="27"/>
        <end position="63"/>
    </location>
</feature>
<dbReference type="GO" id="GO:0042025">
    <property type="term" value="C:host cell nucleus"/>
    <property type="evidence" value="ECO:0007669"/>
    <property type="project" value="UniProtKB-SubCell"/>
</dbReference>
<dbReference type="HAMAP" id="MF_04006">
    <property type="entry name" value="HPV_E6"/>
    <property type="match status" value="1"/>
</dbReference>
<dbReference type="GO" id="GO:0052150">
    <property type="term" value="P:symbiont-mediated perturbation of host apoptosis"/>
    <property type="evidence" value="ECO:0007669"/>
    <property type="project" value="UniProtKB-KW"/>
</dbReference>
<dbReference type="GO" id="GO:0006351">
    <property type="term" value="P:DNA-templated transcription"/>
    <property type="evidence" value="ECO:0007669"/>
    <property type="project" value="UniProtKB-UniRule"/>
</dbReference>
<evidence type="ECO:0000256" key="17">
    <source>
        <dbReference type="RuleBase" id="RU363123"/>
    </source>
</evidence>
<gene>
    <name evidence="16 18" type="primary">E6</name>
</gene>
<dbReference type="Gene3D" id="3.30.240.40">
    <property type="entry name" value="E6 early regulatory protein"/>
    <property type="match status" value="2"/>
</dbReference>
<evidence type="ECO:0000256" key="1">
    <source>
        <dbReference type="ARBA" id="ARBA00006346"/>
    </source>
</evidence>
<evidence type="ECO:0000256" key="10">
    <source>
        <dbReference type="ARBA" id="ARBA00023125"/>
    </source>
</evidence>
<keyword evidence="9 16" id="KW-0805">Transcription regulation</keyword>
<proteinExistence type="inferred from homology"/>
<keyword evidence="6 16" id="KW-0479">Metal-binding</keyword>
<keyword evidence="4 16" id="KW-0945">Host-virus interaction</keyword>
<keyword evidence="10 16" id="KW-0238">DNA-binding</keyword>
<evidence type="ECO:0000256" key="16">
    <source>
        <dbReference type="HAMAP-Rule" id="MF_04006"/>
    </source>
</evidence>
<comment type="subcellular location">
    <subcellularLocation>
        <location evidence="16 17">Host cytoplasm</location>
    </subcellularLocation>
    <subcellularLocation>
        <location evidence="16 17">Host nucleus</location>
    </subcellularLocation>
</comment>
<accession>A0A2D2ALI2</accession>
<keyword evidence="11 16" id="KW-0010">Activator</keyword>
<sequence length="141" mass="16146">METLRPTDLKSYCTIFGIDFFELHLQCIFCNCYLSLVDLADFYTKCLCLVWRVGKAHACCAKCLCLSAKCELERHVQCSAKVVNLHSLTNKPLCELKVRCCQCLALLDLQEKCDLVARGKDAYLVRGNWRAPCRKCIDREI</sequence>
<dbReference type="EMBL" id="MF588712">
    <property type="protein sequence ID" value="ATQ38324.1"/>
    <property type="molecule type" value="Genomic_DNA"/>
</dbReference>
<evidence type="ECO:0000256" key="5">
    <source>
        <dbReference type="ARBA" id="ARBA00022632"/>
    </source>
</evidence>